<evidence type="ECO:0000313" key="3">
    <source>
        <dbReference type="Proteomes" id="UP000054047"/>
    </source>
</evidence>
<keyword evidence="3" id="KW-1185">Reference proteome</keyword>
<sequence>MLRGRYYELVKAQQFVPEAEDAEEEIDLNEPDPPAGFQMSRRSTLTDSKR</sequence>
<feature type="compositionally biased region" description="Polar residues" evidence="1">
    <location>
        <begin position="40"/>
        <end position="50"/>
    </location>
</feature>
<proteinExistence type="predicted"/>
<dbReference type="AlphaFoldDB" id="A0A0C2BN90"/>
<reference evidence="2 3" key="1">
    <citation type="submission" date="2013-12" db="EMBL/GenBank/DDBJ databases">
        <title>Draft genome of the parsitic nematode Ancylostoma duodenale.</title>
        <authorList>
            <person name="Mitreva M."/>
        </authorList>
    </citation>
    <scope>NUCLEOTIDE SEQUENCE [LARGE SCALE GENOMIC DNA]</scope>
    <source>
        <strain evidence="2 3">Zhejiang</strain>
    </source>
</reference>
<evidence type="ECO:0000313" key="2">
    <source>
        <dbReference type="EMBL" id="KIH45303.1"/>
    </source>
</evidence>
<feature type="compositionally biased region" description="Acidic residues" evidence="1">
    <location>
        <begin position="18"/>
        <end position="30"/>
    </location>
</feature>
<dbReference type="Proteomes" id="UP000054047">
    <property type="component" value="Unassembled WGS sequence"/>
</dbReference>
<evidence type="ECO:0000256" key="1">
    <source>
        <dbReference type="SAM" id="MobiDB-lite"/>
    </source>
</evidence>
<dbReference type="EMBL" id="KN773014">
    <property type="protein sequence ID" value="KIH45303.1"/>
    <property type="molecule type" value="Genomic_DNA"/>
</dbReference>
<organism evidence="2 3">
    <name type="scientific">Ancylostoma duodenale</name>
    <dbReference type="NCBI Taxonomy" id="51022"/>
    <lineage>
        <taxon>Eukaryota</taxon>
        <taxon>Metazoa</taxon>
        <taxon>Ecdysozoa</taxon>
        <taxon>Nematoda</taxon>
        <taxon>Chromadorea</taxon>
        <taxon>Rhabditida</taxon>
        <taxon>Rhabditina</taxon>
        <taxon>Rhabditomorpha</taxon>
        <taxon>Strongyloidea</taxon>
        <taxon>Ancylostomatidae</taxon>
        <taxon>Ancylostomatinae</taxon>
        <taxon>Ancylostoma</taxon>
    </lineage>
</organism>
<name>A0A0C2BN90_9BILA</name>
<accession>A0A0C2BN90</accession>
<feature type="region of interest" description="Disordered" evidence="1">
    <location>
        <begin position="18"/>
        <end position="50"/>
    </location>
</feature>
<gene>
    <name evidence="2" type="ORF">ANCDUO_24659</name>
</gene>
<protein>
    <submittedName>
        <fullName evidence="2">Uncharacterized protein</fullName>
    </submittedName>
</protein>